<dbReference type="GO" id="GO:0005886">
    <property type="term" value="C:plasma membrane"/>
    <property type="evidence" value="ECO:0007669"/>
    <property type="project" value="TreeGrafter"/>
</dbReference>
<proteinExistence type="predicted"/>
<protein>
    <recommendedName>
        <fullName evidence="7">PKD domain-containing protein</fullName>
    </recommendedName>
</protein>
<keyword evidence="5" id="KW-0472">Membrane</keyword>
<reference evidence="8 9" key="1">
    <citation type="submission" date="2017-12" db="EMBL/GenBank/DDBJ databases">
        <title>The draft genome sequence of Brumimicrobium saltpan LHR20.</title>
        <authorList>
            <person name="Do Z.-J."/>
            <person name="Luo H.-R."/>
        </authorList>
    </citation>
    <scope>NUCLEOTIDE SEQUENCE [LARGE SCALE GENOMIC DNA]</scope>
    <source>
        <strain evidence="8 9">LHR20</strain>
    </source>
</reference>
<dbReference type="EMBL" id="PJNI01000012">
    <property type="protein sequence ID" value="PKR80165.1"/>
    <property type="molecule type" value="Genomic_DNA"/>
</dbReference>
<feature type="domain" description="PKD" evidence="7">
    <location>
        <begin position="564"/>
        <end position="642"/>
    </location>
</feature>
<dbReference type="GO" id="GO:0005261">
    <property type="term" value="F:monoatomic cation channel activity"/>
    <property type="evidence" value="ECO:0007669"/>
    <property type="project" value="TreeGrafter"/>
</dbReference>
<dbReference type="Pfam" id="PF13585">
    <property type="entry name" value="CHU_C"/>
    <property type="match status" value="1"/>
</dbReference>
<dbReference type="GO" id="GO:0006816">
    <property type="term" value="P:calcium ion transport"/>
    <property type="evidence" value="ECO:0007669"/>
    <property type="project" value="TreeGrafter"/>
</dbReference>
<feature type="domain" description="PKD" evidence="7">
    <location>
        <begin position="1254"/>
        <end position="1306"/>
    </location>
</feature>
<dbReference type="InterPro" id="IPR000601">
    <property type="entry name" value="PKD_dom"/>
</dbReference>
<feature type="domain" description="PKD" evidence="7">
    <location>
        <begin position="1327"/>
        <end position="1387"/>
    </location>
</feature>
<dbReference type="OrthoDB" id="1236981at2"/>
<evidence type="ECO:0000256" key="2">
    <source>
        <dbReference type="ARBA" id="ARBA00022692"/>
    </source>
</evidence>
<dbReference type="RefSeq" id="WP_101335066.1">
    <property type="nucleotide sequence ID" value="NZ_PJNI01000012.1"/>
</dbReference>
<dbReference type="SMART" id="SM00089">
    <property type="entry name" value="PKD"/>
    <property type="match status" value="16"/>
</dbReference>
<dbReference type="InterPro" id="IPR035986">
    <property type="entry name" value="PKD_dom_sf"/>
</dbReference>
<evidence type="ECO:0000256" key="3">
    <source>
        <dbReference type="ARBA" id="ARBA00022737"/>
    </source>
</evidence>
<feature type="domain" description="PKD" evidence="7">
    <location>
        <begin position="232"/>
        <end position="274"/>
    </location>
</feature>
<feature type="domain" description="PKD" evidence="7">
    <location>
        <begin position="1502"/>
        <end position="1549"/>
    </location>
</feature>
<comment type="subcellular location">
    <subcellularLocation>
        <location evidence="1">Membrane</location>
        <topology evidence="1">Multi-pass membrane protein</topology>
    </subcellularLocation>
</comment>
<dbReference type="InterPro" id="IPR026341">
    <property type="entry name" value="T9SS_type_B"/>
</dbReference>
<feature type="domain" description="PKD" evidence="7">
    <location>
        <begin position="1661"/>
        <end position="1702"/>
    </location>
</feature>
<comment type="caution">
    <text evidence="8">The sequence shown here is derived from an EMBL/GenBank/DDBJ whole genome shotgun (WGS) entry which is preliminary data.</text>
</comment>
<feature type="signal peptide" evidence="6">
    <location>
        <begin position="1"/>
        <end position="18"/>
    </location>
</feature>
<feature type="chain" id="PRO_5014115304" description="PKD domain-containing protein" evidence="6">
    <location>
        <begin position="19"/>
        <end position="1892"/>
    </location>
</feature>
<dbReference type="Proteomes" id="UP000236654">
    <property type="component" value="Unassembled WGS sequence"/>
</dbReference>
<dbReference type="Pfam" id="PF18911">
    <property type="entry name" value="PKD_4"/>
    <property type="match status" value="15"/>
</dbReference>
<evidence type="ECO:0000313" key="8">
    <source>
        <dbReference type="EMBL" id="PKR80165.1"/>
    </source>
</evidence>
<name>A0A2I0R0U7_9FLAO</name>
<gene>
    <name evidence="8" type="ORF">CW751_10895</name>
</gene>
<evidence type="ECO:0000259" key="7">
    <source>
        <dbReference type="PROSITE" id="PS50093"/>
    </source>
</evidence>
<sequence length="1892" mass="206538">MILRITLTVCLIISSALAIGQCTDLNLNISESQNSFCGPGTNTVTFTNNSTGAEAATTTFNWSVNGSLEHTSVGTGTWTYDFNGVGNYTLTVEAETTGGCTDNTPPISIEVVPVPSANFSVAAPLLCSNQAFSFTNNSTGTFTGTTYNWDFGDGSNSSDENPSYTYTNAGNYTVTLTVTNSAGCQDTYIQPVTIEQSPVVAIAGADDDGDLESCVTASNPLTDMDVVFTNYTTNAISHLWDFGDGATGNTPSPTHNYNTYGVYNIQYTAESAAGCVSTDSLQFIFQRRTTADFTFDVNQEEGCAPHTINTLVNNSDAATSYLWDFGDGTTSTATTPTNVYTNEGNYTISLRAINSCGYSEASYGPIIVEDVPNTAFSLNPSSNFCAPVSNIMITNSTTEASAGPWGSKYEWDFDNGTTLNTNAEITPPQNYTNQGNYTISLTATNGCGANTVTRDIRVDSIPELSVIANPIEACSPQVIEFTNNSTDNHPSTNHYWHWSPRFPGDIERNYYPYYYVRRSYNKQRPDLTFNYPTGPNPVNGDVYYRISNACGTKDTTINIITHRPTHANFSIPSSVCVGDAININDNSNGENIAYKWDFGDGNLSTTLSNDTTYTYNTVGDVDLELIVDGYCGPDTIVRTLTVKPFPIADVSVAEDSLCFGDEIILENNIPDTVSAHYWNFGEGITYTSGGTVYSSSSAYTPGNITYGTDGQKRITYQSTLNGCTSHDTVYARLHPNPEALFNLSSVEECSPFEIDGTVLTNSSINNTNHSYNWDYGNGSTSNGFNANTTIYEALGNTDSLHTIKLEIITDKGCVDSLKRDITIHPLPVSDFSLIEDTICRNVPTDIINNSTIGSNYEWNFDGTGSSIDFEPNYIFPSDGNFEIELISFTNFGCSDTITDSIFIDQIPNANFDASEVCEGFNTVFTDASTGNINRWEWIYGDGNNNTTDTNPIHQFGNDGAYNTSLVIENLAGCTDTLTKTVNVLLVPEPQINATEFCLTNNTQFQGTNNAPASTINNWYWDFGDGNNDNSNVNNPTHEYSTVGVYDAKLIVENDLGCIDSIEQTITITETPVSDFDFTAMCMNDTIMFNDLSSGAPDSYNWSFDNGDTSTDEEPRYAYNVDGTYNVSLTTAYTASGCNHTITKPVEVYPRTVPNFTNTTVCLNEPTVFTDATTNNPNDWKWIFDEGAANANTQNTTHTYGSAGNYDVSLITENSFGCVDTITRVVTINTLPIADFSFDTVCLGNSTTINDLSIDAINWEYTWGDGNSAAGTPSPSYTYTTANTYTVEQIVTTINGCKDTTDRTITVRPNPTADYSFTEVCNTYATQFTDMSSASAVGWSWDFGDPASTTGQTQDTAFVYPDEGTYTSTLTVSNTYGCTDQISKTVLVKHQPTADFTNPTVCAGSSVNFNNTSQGNNHISYAWDFGDGTTSTNQDEVHDYAIGGTYPITLIVENNVGCIDTLIRNIDVFNVPFPDFVADTVCIGSMTSFTNLTTDASGLGNDYFWDFGDGNSSYQATPTYIYDTPGVYTVTLLAGNPNGCDSTIQKDVRVAEVPVADFINDTVCMGNPTEFTDVSTGIPNEWIWNFGDGTIINATDNVTHEFNTEGDYLVTLRVTGGGLNCTDEVYKIVTVNEVPKAMGTLDDQACLDQEVNFQNNSVMIKDSIVSYSWNMGDNTTYYTENGEHQYTAEGVYDVLLRVTSSQGCQDSIVFSTEIHPLPQTGLNTYPLEFCPGETLTLEAYDGLSYDWTGPNEFTNSQQMFTLEKLTKENEGFYNLRVTDGNNCENIDSVNVSVLTGKNCLVVTQLVTPNSDGNNDTWIIEGVEQYPNVEVNIFNRWGSLLYNNKQYANEWSGEVNKGLKIVPEGQVPEGTYYYTIDLNDGVTEIINGFIEVEY</sequence>
<evidence type="ECO:0000256" key="6">
    <source>
        <dbReference type="SAM" id="SignalP"/>
    </source>
</evidence>
<dbReference type="InterPro" id="IPR022409">
    <property type="entry name" value="PKD/Chitinase_dom"/>
</dbReference>
<dbReference type="CDD" id="cd00146">
    <property type="entry name" value="PKD"/>
    <property type="match status" value="13"/>
</dbReference>
<dbReference type="Gene3D" id="2.60.40.10">
    <property type="entry name" value="Immunoglobulins"/>
    <property type="match status" value="18"/>
</dbReference>
<keyword evidence="2" id="KW-0812">Transmembrane</keyword>
<keyword evidence="4" id="KW-1133">Transmembrane helix</keyword>
<organism evidence="8 9">
    <name type="scientific">Brumimicrobium salinarum</name>
    <dbReference type="NCBI Taxonomy" id="2058658"/>
    <lineage>
        <taxon>Bacteria</taxon>
        <taxon>Pseudomonadati</taxon>
        <taxon>Bacteroidota</taxon>
        <taxon>Flavobacteriia</taxon>
        <taxon>Flavobacteriales</taxon>
        <taxon>Crocinitomicaceae</taxon>
        <taxon>Brumimicrobium</taxon>
    </lineage>
</organism>
<feature type="domain" description="PKD" evidence="7">
    <location>
        <begin position="397"/>
        <end position="458"/>
    </location>
</feature>
<evidence type="ECO:0000256" key="4">
    <source>
        <dbReference type="ARBA" id="ARBA00022989"/>
    </source>
</evidence>
<feature type="domain" description="PKD" evidence="7">
    <location>
        <begin position="1083"/>
        <end position="1152"/>
    </location>
</feature>
<feature type="domain" description="PKD" evidence="7">
    <location>
        <begin position="1405"/>
        <end position="1467"/>
    </location>
</feature>
<dbReference type="SUPFAM" id="SSF49299">
    <property type="entry name" value="PKD domain"/>
    <property type="match status" value="17"/>
</dbReference>
<feature type="domain" description="PKD" evidence="7">
    <location>
        <begin position="921"/>
        <end position="983"/>
    </location>
</feature>
<keyword evidence="6" id="KW-0732">Signal</keyword>
<feature type="domain" description="PKD" evidence="7">
    <location>
        <begin position="129"/>
        <end position="195"/>
    </location>
</feature>
<dbReference type="NCBIfam" id="TIGR04131">
    <property type="entry name" value="Bac_Flav_CTERM"/>
    <property type="match status" value="1"/>
</dbReference>
<evidence type="ECO:0000256" key="5">
    <source>
        <dbReference type="ARBA" id="ARBA00023136"/>
    </source>
</evidence>
<dbReference type="PANTHER" id="PTHR46730:SF4">
    <property type="entry name" value="POLYCYSTIC KIDNEY DISEASE PROTEIN 1-LIKE 1"/>
    <property type="match status" value="1"/>
</dbReference>
<evidence type="ECO:0000313" key="9">
    <source>
        <dbReference type="Proteomes" id="UP000236654"/>
    </source>
</evidence>
<keyword evidence="3" id="KW-0677">Repeat</keyword>
<keyword evidence="9" id="KW-1185">Reference proteome</keyword>
<feature type="domain" description="PKD" evidence="7">
    <location>
        <begin position="1149"/>
        <end position="1227"/>
    </location>
</feature>
<accession>A0A2I0R0U7</accession>
<dbReference type="PANTHER" id="PTHR46730">
    <property type="entry name" value="POLYCYSTIN-1"/>
    <property type="match status" value="1"/>
</dbReference>
<dbReference type="PROSITE" id="PS50093">
    <property type="entry name" value="PKD"/>
    <property type="match status" value="15"/>
</dbReference>
<dbReference type="InterPro" id="IPR013783">
    <property type="entry name" value="Ig-like_fold"/>
</dbReference>
<evidence type="ECO:0000256" key="1">
    <source>
        <dbReference type="ARBA" id="ARBA00004141"/>
    </source>
</evidence>
<feature type="domain" description="PKD" evidence="7">
    <location>
        <begin position="291"/>
        <end position="363"/>
    </location>
</feature>
<feature type="domain" description="PKD" evidence="7">
    <location>
        <begin position="1570"/>
        <end position="1614"/>
    </location>
</feature>
<feature type="domain" description="PKD" evidence="7">
    <location>
        <begin position="1018"/>
        <end position="1074"/>
    </location>
</feature>